<dbReference type="Pfam" id="PF13041">
    <property type="entry name" value="PPR_2"/>
    <property type="match status" value="1"/>
</dbReference>
<organism evidence="4 5">
    <name type="scientific">Rotaria socialis</name>
    <dbReference type="NCBI Taxonomy" id="392032"/>
    <lineage>
        <taxon>Eukaryota</taxon>
        <taxon>Metazoa</taxon>
        <taxon>Spiralia</taxon>
        <taxon>Gnathifera</taxon>
        <taxon>Rotifera</taxon>
        <taxon>Eurotatoria</taxon>
        <taxon>Bdelloidea</taxon>
        <taxon>Philodinida</taxon>
        <taxon>Philodinidae</taxon>
        <taxon>Rotaria</taxon>
    </lineage>
</organism>
<dbReference type="Pfam" id="PF01535">
    <property type="entry name" value="PPR"/>
    <property type="match status" value="4"/>
</dbReference>
<protein>
    <recommendedName>
        <fullName evidence="3">DYW domain-containing protein</fullName>
    </recommendedName>
</protein>
<name>A0A821NZ42_9BILA</name>
<dbReference type="GO" id="GO:0003723">
    <property type="term" value="F:RNA binding"/>
    <property type="evidence" value="ECO:0007669"/>
    <property type="project" value="InterPro"/>
</dbReference>
<dbReference type="GO" id="GO:0008270">
    <property type="term" value="F:zinc ion binding"/>
    <property type="evidence" value="ECO:0007669"/>
    <property type="project" value="InterPro"/>
</dbReference>
<dbReference type="PROSITE" id="PS51375">
    <property type="entry name" value="PPR"/>
    <property type="match status" value="3"/>
</dbReference>
<dbReference type="NCBIfam" id="TIGR00756">
    <property type="entry name" value="PPR"/>
    <property type="match status" value="2"/>
</dbReference>
<feature type="domain" description="DYW" evidence="3">
    <location>
        <begin position="729"/>
        <end position="820"/>
    </location>
</feature>
<dbReference type="AlphaFoldDB" id="A0A821NZ42"/>
<dbReference type="GO" id="GO:0009451">
    <property type="term" value="P:RNA modification"/>
    <property type="evidence" value="ECO:0007669"/>
    <property type="project" value="InterPro"/>
</dbReference>
<dbReference type="PANTHER" id="PTHR47926:SF382">
    <property type="entry name" value="PENTACOTRIPEPTIDE-REPEAT REGION OF PRORP DOMAIN-CONTAINING PROTEIN"/>
    <property type="match status" value="1"/>
</dbReference>
<dbReference type="InterPro" id="IPR046960">
    <property type="entry name" value="PPR_At4g14850-like_plant"/>
</dbReference>
<dbReference type="GO" id="GO:0048731">
    <property type="term" value="P:system development"/>
    <property type="evidence" value="ECO:0007669"/>
    <property type="project" value="UniProtKB-ARBA"/>
</dbReference>
<dbReference type="InterPro" id="IPR032867">
    <property type="entry name" value="DYW_dom"/>
</dbReference>
<keyword evidence="1" id="KW-0677">Repeat</keyword>
<sequence length="822" mass="93353">MLLNKSLNSLFRYEFLPVFYGKRNKTSSVVLAVSRKLNSTMKTLIDSKEYKNALNLFHEHYDRSTDFTRNMAIKACTNLCDCQEGHKILQKLPATSLNNPYIQTSMIHFYMQSRKVNEASHFFSKIIKKSSSIYAAMFKGFITNKTPEKALDLYDKMELEPDGIALTLLFSACAQLGNNRAKTIGKKLLEKIYHNVNHESATFNSTIHMLMKFGYDDKEEYEKALDLYEKMNLRLNEIIYALLYHSCAQLANDRAQAIGKKLLKQMPTIYRNNNIVLTSAINMLMKFGDVSQAESMFELNQKKDIICYNAMIKGYNENQMFEKALDLFEMMGLDFDDATYVILLNSCAHLANDRAQAIGKKILEQMPTIYRNNNILLNSALDMLMKFGDVTNAERIFQLTQKKDIVTYGAVMNGYYVNHDPLKCLNIFNEIKQLNLVPNEKIFAVAIGACSKIRILSICQSIIDQIPVHMQDNLFIQNSLINMWSKSGSFVKAQQVFESMCNPGIITYNSMINAYGLNGMGLEAIQLYKRIPNNQRDDISHICALNACSHSGLLAEARIIFNQVHTKTERIITTMVDCLCRLFVFDEAENLIDNYEKTNSPYIVMYMAVLSGARNHRNSRLAEKIYNRMKSLFPDEKQSLISGTILLSNIYSSLGLSEQASDIRSYQRHELGAKAKPGMSWTEIGGELVEIRAHAHAGRHQQSKTVSAAFERLPAEAERVSAELTAHGHIFDGSWITRPIGQDESVQSILCGHSEKIAVLLNLTQEPVPQLIQITKNLRICGDCHSVTKKIANIRQIDIIISDANRVHHFYKNGQCSCQDHS</sequence>
<evidence type="ECO:0000313" key="5">
    <source>
        <dbReference type="Proteomes" id="UP000663838"/>
    </source>
</evidence>
<dbReference type="EMBL" id="CAJOBS010002177">
    <property type="protein sequence ID" value="CAF4796924.1"/>
    <property type="molecule type" value="Genomic_DNA"/>
</dbReference>
<dbReference type="Proteomes" id="UP000663838">
    <property type="component" value="Unassembled WGS sequence"/>
</dbReference>
<feature type="repeat" description="PPR" evidence="2">
    <location>
        <begin position="404"/>
        <end position="438"/>
    </location>
</feature>
<evidence type="ECO:0000256" key="2">
    <source>
        <dbReference type="PROSITE-ProRule" id="PRU00708"/>
    </source>
</evidence>
<evidence type="ECO:0000313" key="4">
    <source>
        <dbReference type="EMBL" id="CAF4796924.1"/>
    </source>
</evidence>
<proteinExistence type="predicted"/>
<evidence type="ECO:0000256" key="1">
    <source>
        <dbReference type="ARBA" id="ARBA00022737"/>
    </source>
</evidence>
<accession>A0A821NZ42</accession>
<dbReference type="InterPro" id="IPR011990">
    <property type="entry name" value="TPR-like_helical_dom_sf"/>
</dbReference>
<dbReference type="InterPro" id="IPR002885">
    <property type="entry name" value="PPR_rpt"/>
</dbReference>
<feature type="repeat" description="PPR" evidence="2">
    <location>
        <begin position="304"/>
        <end position="334"/>
    </location>
</feature>
<gene>
    <name evidence="4" type="ORF">TOA249_LOCUS23104</name>
</gene>
<comment type="caution">
    <text evidence="4">The sequence shown here is derived from an EMBL/GenBank/DDBJ whole genome shotgun (WGS) entry which is preliminary data.</text>
</comment>
<reference evidence="4" key="1">
    <citation type="submission" date="2021-02" db="EMBL/GenBank/DDBJ databases">
        <authorList>
            <person name="Nowell W R."/>
        </authorList>
    </citation>
    <scope>NUCLEOTIDE SEQUENCE</scope>
</reference>
<evidence type="ECO:0000259" key="3">
    <source>
        <dbReference type="Pfam" id="PF14432"/>
    </source>
</evidence>
<dbReference type="PANTHER" id="PTHR47926">
    <property type="entry name" value="PENTATRICOPEPTIDE REPEAT-CONTAINING PROTEIN"/>
    <property type="match status" value="1"/>
</dbReference>
<dbReference type="Pfam" id="PF14432">
    <property type="entry name" value="DYW_deaminase"/>
    <property type="match status" value="1"/>
</dbReference>
<feature type="repeat" description="PPR" evidence="2">
    <location>
        <begin position="473"/>
        <end position="507"/>
    </location>
</feature>
<dbReference type="Gene3D" id="1.25.40.10">
    <property type="entry name" value="Tetratricopeptide repeat domain"/>
    <property type="match status" value="5"/>
</dbReference>
<dbReference type="FunFam" id="1.25.40.10:FF:000158">
    <property type="entry name" value="pentatricopeptide repeat-containing protein At2g33680"/>
    <property type="match status" value="1"/>
</dbReference>